<reference evidence="6 7" key="1">
    <citation type="submission" date="2020-08" db="EMBL/GenBank/DDBJ databases">
        <title>Genomic Encyclopedia of Type Strains, Phase IV (KMG-IV): sequencing the most valuable type-strain genomes for metagenomic binning, comparative biology and taxonomic classification.</title>
        <authorList>
            <person name="Goeker M."/>
        </authorList>
    </citation>
    <scope>NUCLEOTIDE SEQUENCE [LARGE SCALE GENOMIC DNA]</scope>
    <source>
        <strain evidence="6 7">DSM 12251</strain>
    </source>
</reference>
<dbReference type="EMBL" id="JACHIF010000005">
    <property type="protein sequence ID" value="MBB5038501.1"/>
    <property type="molecule type" value="Genomic_DNA"/>
</dbReference>
<dbReference type="Proteomes" id="UP000534294">
    <property type="component" value="Unassembled WGS sequence"/>
</dbReference>
<name>A0A7W7YLM6_9BACT</name>
<dbReference type="PANTHER" id="PTHR43701">
    <property type="entry name" value="MEMBRANE TRANSPORTER PROTEIN MJ0441-RELATED"/>
    <property type="match status" value="1"/>
</dbReference>
<comment type="caution">
    <text evidence="6">The sequence shown here is derived from an EMBL/GenBank/DDBJ whole genome shotgun (WGS) entry which is preliminary data.</text>
</comment>
<comment type="subcellular location">
    <subcellularLocation>
        <location evidence="5">Cell membrane</location>
        <topology evidence="5">Multi-pass membrane protein</topology>
    </subcellularLocation>
    <subcellularLocation>
        <location evidence="1">Membrane</location>
        <topology evidence="1">Multi-pass membrane protein</topology>
    </subcellularLocation>
</comment>
<keyword evidence="4 5" id="KW-0472">Membrane</keyword>
<feature type="transmembrane region" description="Helical" evidence="5">
    <location>
        <begin position="39"/>
        <end position="59"/>
    </location>
</feature>
<evidence type="ECO:0000256" key="3">
    <source>
        <dbReference type="ARBA" id="ARBA00022989"/>
    </source>
</evidence>
<feature type="transmembrane region" description="Helical" evidence="5">
    <location>
        <begin position="95"/>
        <end position="115"/>
    </location>
</feature>
<dbReference type="RefSeq" id="WP_184209393.1">
    <property type="nucleotide sequence ID" value="NZ_JACHIF010000005.1"/>
</dbReference>
<dbReference type="PANTHER" id="PTHR43701:SF2">
    <property type="entry name" value="MEMBRANE TRANSPORTER PROTEIN YJNA-RELATED"/>
    <property type="match status" value="1"/>
</dbReference>
<dbReference type="InterPro" id="IPR051598">
    <property type="entry name" value="TSUP/Inactive_protease-like"/>
</dbReference>
<evidence type="ECO:0000256" key="4">
    <source>
        <dbReference type="ARBA" id="ARBA00023136"/>
    </source>
</evidence>
<feature type="transmembrane region" description="Helical" evidence="5">
    <location>
        <begin position="71"/>
        <end position="89"/>
    </location>
</feature>
<protein>
    <recommendedName>
        <fullName evidence="5">Probable membrane transporter protein</fullName>
    </recommendedName>
</protein>
<evidence type="ECO:0000256" key="2">
    <source>
        <dbReference type="ARBA" id="ARBA00022692"/>
    </source>
</evidence>
<evidence type="ECO:0000256" key="1">
    <source>
        <dbReference type="ARBA" id="ARBA00004141"/>
    </source>
</evidence>
<sequence length="249" mass="25803">MNALAISGALFIGLSLGLTGAGGSIITLPVLVYLAGLPAKQAVGVSLFVVGIAALLGAVQRARTGEFHARAALLFALSGMAGATVGARFTSWVPAPILMMLFALLMLTVALNMWLGRAERFTLPAECRPLRCLLAGTGVGLFTGFIGVGGGFMLVPALIKFARLPQRTATGTSLAVIAFNSAAGFFSHMGEAPVYWPLALLFSGMAGVGVLLGSFFASRLPVKKLQRGFALLVFATGVYVLWQNGLSLV</sequence>
<keyword evidence="5" id="KW-1003">Cell membrane</keyword>
<accession>A0A7W7YLM6</accession>
<gene>
    <name evidence="6" type="ORF">HNQ64_002764</name>
</gene>
<dbReference type="AlphaFoldDB" id="A0A7W7YLM6"/>
<organism evidence="6 7">
    <name type="scientific">Prosthecobacter dejongeii</name>
    <dbReference type="NCBI Taxonomy" id="48465"/>
    <lineage>
        <taxon>Bacteria</taxon>
        <taxon>Pseudomonadati</taxon>
        <taxon>Verrucomicrobiota</taxon>
        <taxon>Verrucomicrobiia</taxon>
        <taxon>Verrucomicrobiales</taxon>
        <taxon>Verrucomicrobiaceae</taxon>
        <taxon>Prosthecobacter</taxon>
    </lineage>
</organism>
<feature type="transmembrane region" description="Helical" evidence="5">
    <location>
        <begin position="229"/>
        <end position="246"/>
    </location>
</feature>
<proteinExistence type="inferred from homology"/>
<feature type="transmembrane region" description="Helical" evidence="5">
    <location>
        <begin position="136"/>
        <end position="159"/>
    </location>
</feature>
<feature type="transmembrane region" description="Helical" evidence="5">
    <location>
        <begin position="194"/>
        <end position="217"/>
    </location>
</feature>
<keyword evidence="2 5" id="KW-0812">Transmembrane</keyword>
<evidence type="ECO:0000313" key="7">
    <source>
        <dbReference type="Proteomes" id="UP000534294"/>
    </source>
</evidence>
<evidence type="ECO:0000313" key="6">
    <source>
        <dbReference type="EMBL" id="MBB5038501.1"/>
    </source>
</evidence>
<keyword evidence="7" id="KW-1185">Reference proteome</keyword>
<dbReference type="Pfam" id="PF01925">
    <property type="entry name" value="TauE"/>
    <property type="match status" value="1"/>
</dbReference>
<dbReference type="InterPro" id="IPR002781">
    <property type="entry name" value="TM_pro_TauE-like"/>
</dbReference>
<keyword evidence="3 5" id="KW-1133">Transmembrane helix</keyword>
<comment type="similarity">
    <text evidence="5">Belongs to the 4-toluene sulfonate uptake permease (TSUP) (TC 2.A.102) family.</text>
</comment>
<dbReference type="GO" id="GO:0005886">
    <property type="term" value="C:plasma membrane"/>
    <property type="evidence" value="ECO:0007669"/>
    <property type="project" value="UniProtKB-SubCell"/>
</dbReference>
<evidence type="ECO:0000256" key="5">
    <source>
        <dbReference type="RuleBase" id="RU363041"/>
    </source>
</evidence>